<accession>A0A3B1BGH8</accession>
<dbReference type="AlphaFoldDB" id="A0A3B1BGH8"/>
<evidence type="ECO:0000259" key="1">
    <source>
        <dbReference type="PROSITE" id="PS51192"/>
    </source>
</evidence>
<dbReference type="SUPFAM" id="SSF52540">
    <property type="entry name" value="P-loop containing nucleoside triphosphate hydrolases"/>
    <property type="match status" value="1"/>
</dbReference>
<dbReference type="GO" id="GO:0006281">
    <property type="term" value="P:DNA repair"/>
    <property type="evidence" value="ECO:0007669"/>
    <property type="project" value="TreeGrafter"/>
</dbReference>
<dbReference type="GO" id="GO:0005524">
    <property type="term" value="F:ATP binding"/>
    <property type="evidence" value="ECO:0007669"/>
    <property type="project" value="InterPro"/>
</dbReference>
<dbReference type="SMART" id="SM00487">
    <property type="entry name" value="DEXDc"/>
    <property type="match status" value="1"/>
</dbReference>
<evidence type="ECO:0000313" key="2">
    <source>
        <dbReference type="EMBL" id="VAX15212.1"/>
    </source>
</evidence>
<sequence>MTVPLKILEEYFGYNSFKGLQEKIINRLVDENKHSLVLMPTGSGKSLCYQIPALIFEGGTLVISPLIALMQDQVDALRKRNIPASFINSTVSKSDREKRLNDFVSGEIKLLYVTPERFRKAEFVEEIKKASISLLAVDEAHCISEWGHDFRPDYSRIAEF</sequence>
<keyword evidence="2" id="KW-0067">ATP-binding</keyword>
<keyword evidence="2" id="KW-0347">Helicase</keyword>
<dbReference type="GO" id="GO:0003676">
    <property type="term" value="F:nucleic acid binding"/>
    <property type="evidence" value="ECO:0007669"/>
    <property type="project" value="InterPro"/>
</dbReference>
<dbReference type="CDD" id="cd17920">
    <property type="entry name" value="DEXHc_RecQ"/>
    <property type="match status" value="1"/>
</dbReference>
<dbReference type="InterPro" id="IPR027417">
    <property type="entry name" value="P-loop_NTPase"/>
</dbReference>
<reference evidence="2" key="1">
    <citation type="submission" date="2018-06" db="EMBL/GenBank/DDBJ databases">
        <authorList>
            <person name="Zhirakovskaya E."/>
        </authorList>
    </citation>
    <scope>NUCLEOTIDE SEQUENCE</scope>
</reference>
<name>A0A3B1BGH8_9ZZZZ</name>
<gene>
    <name evidence="2" type="ORF">MNBD_IGNAVI01-2324</name>
</gene>
<dbReference type="PANTHER" id="PTHR13710">
    <property type="entry name" value="DNA HELICASE RECQ FAMILY MEMBER"/>
    <property type="match status" value="1"/>
</dbReference>
<dbReference type="GO" id="GO:0005737">
    <property type="term" value="C:cytoplasm"/>
    <property type="evidence" value="ECO:0007669"/>
    <property type="project" value="TreeGrafter"/>
</dbReference>
<dbReference type="InterPro" id="IPR011545">
    <property type="entry name" value="DEAD/DEAH_box_helicase_dom"/>
</dbReference>
<dbReference type="EMBL" id="UOGD01000008">
    <property type="protein sequence ID" value="VAX15212.1"/>
    <property type="molecule type" value="Genomic_DNA"/>
</dbReference>
<dbReference type="Pfam" id="PF00270">
    <property type="entry name" value="DEAD"/>
    <property type="match status" value="1"/>
</dbReference>
<dbReference type="PROSITE" id="PS51192">
    <property type="entry name" value="HELICASE_ATP_BIND_1"/>
    <property type="match status" value="1"/>
</dbReference>
<organism evidence="2">
    <name type="scientific">hydrothermal vent metagenome</name>
    <dbReference type="NCBI Taxonomy" id="652676"/>
    <lineage>
        <taxon>unclassified sequences</taxon>
        <taxon>metagenomes</taxon>
        <taxon>ecological metagenomes</taxon>
    </lineage>
</organism>
<feature type="domain" description="Helicase ATP-binding" evidence="1">
    <location>
        <begin position="26"/>
        <end position="160"/>
    </location>
</feature>
<keyword evidence="2" id="KW-0378">Hydrolase</keyword>
<dbReference type="GO" id="GO:0005694">
    <property type="term" value="C:chromosome"/>
    <property type="evidence" value="ECO:0007669"/>
    <property type="project" value="TreeGrafter"/>
</dbReference>
<dbReference type="GO" id="GO:0009378">
    <property type="term" value="F:four-way junction helicase activity"/>
    <property type="evidence" value="ECO:0007669"/>
    <property type="project" value="TreeGrafter"/>
</dbReference>
<feature type="non-terminal residue" evidence="2">
    <location>
        <position position="160"/>
    </location>
</feature>
<dbReference type="PANTHER" id="PTHR13710:SF150">
    <property type="entry name" value="ATP-DEPENDENT DNA HELICASE RECQ"/>
    <property type="match status" value="1"/>
</dbReference>
<protein>
    <submittedName>
        <fullName evidence="2">ATP-dependent DNA helicase RecQ</fullName>
    </submittedName>
</protein>
<proteinExistence type="predicted"/>
<keyword evidence="2" id="KW-0547">Nucleotide-binding</keyword>
<dbReference type="GO" id="GO:0043138">
    <property type="term" value="F:3'-5' DNA helicase activity"/>
    <property type="evidence" value="ECO:0007669"/>
    <property type="project" value="TreeGrafter"/>
</dbReference>
<dbReference type="Gene3D" id="3.40.50.300">
    <property type="entry name" value="P-loop containing nucleotide triphosphate hydrolases"/>
    <property type="match status" value="1"/>
</dbReference>
<dbReference type="GO" id="GO:0006310">
    <property type="term" value="P:DNA recombination"/>
    <property type="evidence" value="ECO:0007669"/>
    <property type="project" value="TreeGrafter"/>
</dbReference>
<dbReference type="InterPro" id="IPR014001">
    <property type="entry name" value="Helicase_ATP-bd"/>
</dbReference>